<protein>
    <submittedName>
        <fullName evidence="2">Uncharacterized protein</fullName>
    </submittedName>
</protein>
<dbReference type="EMBL" id="JAAIII010000001">
    <property type="protein sequence ID" value="NMM93262.1"/>
    <property type="molecule type" value="Genomic_DNA"/>
</dbReference>
<evidence type="ECO:0000313" key="2">
    <source>
        <dbReference type="EMBL" id="NMM93262.1"/>
    </source>
</evidence>
<organism evidence="2 3">
    <name type="scientific">Bifidobacterium oedipodis</name>
    <dbReference type="NCBI Taxonomy" id="2675322"/>
    <lineage>
        <taxon>Bacteria</taxon>
        <taxon>Bacillati</taxon>
        <taxon>Actinomycetota</taxon>
        <taxon>Actinomycetes</taxon>
        <taxon>Bifidobacteriales</taxon>
        <taxon>Bifidobacteriaceae</taxon>
        <taxon>Bifidobacterium</taxon>
    </lineage>
</organism>
<evidence type="ECO:0000256" key="1">
    <source>
        <dbReference type="SAM" id="Phobius"/>
    </source>
</evidence>
<name>A0A7Y0EN68_9BIFI</name>
<evidence type="ECO:0000313" key="3">
    <source>
        <dbReference type="Proteomes" id="UP000532194"/>
    </source>
</evidence>
<keyword evidence="1" id="KW-1133">Transmembrane helix</keyword>
<gene>
    <name evidence="2" type="ORF">G1C95_0447</name>
</gene>
<dbReference type="RefSeq" id="WP_169171290.1">
    <property type="nucleotide sequence ID" value="NZ_JAAIII010000001.1"/>
</dbReference>
<dbReference type="Proteomes" id="UP000532194">
    <property type="component" value="Unassembled WGS sequence"/>
</dbReference>
<keyword evidence="3" id="KW-1185">Reference proteome</keyword>
<keyword evidence="1" id="KW-0812">Transmembrane</keyword>
<sequence>MPWWIWLILALFMLVMIVAGLAFVVWRGICAAKDVQHIGDRIGKRLAELGAVQQMEQPSEPPLFTQPLQVAQERYADAHAEVYRAKAATRNRHAQAWAKWKRFND</sequence>
<keyword evidence="1" id="KW-0472">Membrane</keyword>
<dbReference type="AlphaFoldDB" id="A0A7Y0EN68"/>
<proteinExistence type="predicted"/>
<accession>A0A7Y0EN68</accession>
<feature type="transmembrane region" description="Helical" evidence="1">
    <location>
        <begin position="6"/>
        <end position="26"/>
    </location>
</feature>
<comment type="caution">
    <text evidence="2">The sequence shown here is derived from an EMBL/GenBank/DDBJ whole genome shotgun (WGS) entry which is preliminary data.</text>
</comment>
<reference evidence="2 3" key="1">
    <citation type="submission" date="2020-02" db="EMBL/GenBank/DDBJ databases">
        <title>Characterization of phylogenetic diversity of novel bifidobacterial species isolated in Czech ZOOs.</title>
        <authorList>
            <person name="Lugli G.A."/>
            <person name="Vera N.B."/>
            <person name="Ventura M."/>
        </authorList>
    </citation>
    <scope>NUCLEOTIDE SEQUENCE [LARGE SCALE GENOMIC DNA]</scope>
    <source>
        <strain evidence="2 3">DSM 109957</strain>
    </source>
</reference>